<dbReference type="EMBL" id="JAIWYP010000010">
    <property type="protein sequence ID" value="KAH3752707.1"/>
    <property type="molecule type" value="Genomic_DNA"/>
</dbReference>
<dbReference type="InterPro" id="IPR050712">
    <property type="entry name" value="NAD(P)H-dep_reductase"/>
</dbReference>
<comment type="caution">
    <text evidence="2">The sequence shown here is derived from an EMBL/GenBank/DDBJ whole genome shotgun (WGS) entry which is preliminary data.</text>
</comment>
<reference evidence="2" key="1">
    <citation type="journal article" date="2019" name="bioRxiv">
        <title>The Genome of the Zebra Mussel, Dreissena polymorpha: A Resource for Invasive Species Research.</title>
        <authorList>
            <person name="McCartney M.A."/>
            <person name="Auch B."/>
            <person name="Kono T."/>
            <person name="Mallez S."/>
            <person name="Zhang Y."/>
            <person name="Obille A."/>
            <person name="Becker A."/>
            <person name="Abrahante J.E."/>
            <person name="Garbe J."/>
            <person name="Badalamenti J.P."/>
            <person name="Herman A."/>
            <person name="Mangelson H."/>
            <person name="Liachko I."/>
            <person name="Sullivan S."/>
            <person name="Sone E.D."/>
            <person name="Koren S."/>
            <person name="Silverstein K.A.T."/>
            <person name="Beckman K.B."/>
            <person name="Gohl D.M."/>
        </authorList>
    </citation>
    <scope>NUCLEOTIDE SEQUENCE</scope>
    <source>
        <strain evidence="2">Duluth1</strain>
        <tissue evidence="2">Whole animal</tissue>
    </source>
</reference>
<reference evidence="2" key="2">
    <citation type="submission" date="2020-11" db="EMBL/GenBank/DDBJ databases">
        <authorList>
            <person name="McCartney M.A."/>
            <person name="Auch B."/>
            <person name="Kono T."/>
            <person name="Mallez S."/>
            <person name="Becker A."/>
            <person name="Gohl D.M."/>
            <person name="Silverstein K.A.T."/>
            <person name="Koren S."/>
            <person name="Bechman K.B."/>
            <person name="Herman A."/>
            <person name="Abrahante J.E."/>
            <person name="Garbe J."/>
        </authorList>
    </citation>
    <scope>NUCLEOTIDE SEQUENCE</scope>
    <source>
        <strain evidence="2">Duluth1</strain>
        <tissue evidence="2">Whole animal</tissue>
    </source>
</reference>
<feature type="domain" description="NADPH-dependent FMN reductase-like" evidence="1">
    <location>
        <begin position="7"/>
        <end position="151"/>
    </location>
</feature>
<keyword evidence="3" id="KW-1185">Reference proteome</keyword>
<dbReference type="GO" id="GO:0010181">
    <property type="term" value="F:FMN binding"/>
    <property type="evidence" value="ECO:0007669"/>
    <property type="project" value="TreeGrafter"/>
</dbReference>
<sequence>MSQKKFTIGVIISSTREGRMGERVAHFVKKAIEKDHIVDLIDPLEVHLTETQQSMNFMFNPGAVPDNIKALNDRIKALDALVLVCAEYNYSIPPGLSNLLDNIPFTTTLWKPVAFVNYSIGPFGGTRAAMQLRVFVGALGMIAVPKQVAIPVVNEALDEHGTPKNDKLNQELSMLLSHLYWATDALKSQAAKSPYPQHFPS</sequence>
<dbReference type="Proteomes" id="UP000828390">
    <property type="component" value="Unassembled WGS sequence"/>
</dbReference>
<dbReference type="SUPFAM" id="SSF52218">
    <property type="entry name" value="Flavoproteins"/>
    <property type="match status" value="1"/>
</dbReference>
<evidence type="ECO:0000259" key="1">
    <source>
        <dbReference type="Pfam" id="PF03358"/>
    </source>
</evidence>
<dbReference type="Pfam" id="PF03358">
    <property type="entry name" value="FMN_red"/>
    <property type="match status" value="1"/>
</dbReference>
<dbReference type="Gene3D" id="3.40.50.360">
    <property type="match status" value="1"/>
</dbReference>
<dbReference type="PANTHER" id="PTHR30543:SF21">
    <property type="entry name" value="NAD(P)H-DEPENDENT FMN REDUCTASE LOT6"/>
    <property type="match status" value="1"/>
</dbReference>
<dbReference type="PANTHER" id="PTHR30543">
    <property type="entry name" value="CHROMATE REDUCTASE"/>
    <property type="match status" value="1"/>
</dbReference>
<dbReference type="OrthoDB" id="6089187at2759"/>
<organism evidence="2 3">
    <name type="scientific">Dreissena polymorpha</name>
    <name type="common">Zebra mussel</name>
    <name type="synonym">Mytilus polymorpha</name>
    <dbReference type="NCBI Taxonomy" id="45954"/>
    <lineage>
        <taxon>Eukaryota</taxon>
        <taxon>Metazoa</taxon>
        <taxon>Spiralia</taxon>
        <taxon>Lophotrochozoa</taxon>
        <taxon>Mollusca</taxon>
        <taxon>Bivalvia</taxon>
        <taxon>Autobranchia</taxon>
        <taxon>Heteroconchia</taxon>
        <taxon>Euheterodonta</taxon>
        <taxon>Imparidentia</taxon>
        <taxon>Neoheterodontei</taxon>
        <taxon>Myida</taxon>
        <taxon>Dreissenoidea</taxon>
        <taxon>Dreissenidae</taxon>
        <taxon>Dreissena</taxon>
    </lineage>
</organism>
<gene>
    <name evidence="2" type="ORF">DPMN_187333</name>
</gene>
<evidence type="ECO:0000313" key="2">
    <source>
        <dbReference type="EMBL" id="KAH3752707.1"/>
    </source>
</evidence>
<proteinExistence type="predicted"/>
<accession>A0A9D4DRC7</accession>
<evidence type="ECO:0000313" key="3">
    <source>
        <dbReference type="Proteomes" id="UP000828390"/>
    </source>
</evidence>
<dbReference type="GO" id="GO:0016491">
    <property type="term" value="F:oxidoreductase activity"/>
    <property type="evidence" value="ECO:0007669"/>
    <property type="project" value="InterPro"/>
</dbReference>
<name>A0A9D4DRC7_DREPO</name>
<protein>
    <recommendedName>
        <fullName evidence="1">NADPH-dependent FMN reductase-like domain-containing protein</fullName>
    </recommendedName>
</protein>
<dbReference type="AlphaFoldDB" id="A0A9D4DRC7"/>
<dbReference type="InterPro" id="IPR029039">
    <property type="entry name" value="Flavoprotein-like_sf"/>
</dbReference>
<dbReference type="InterPro" id="IPR005025">
    <property type="entry name" value="FMN_Rdtase-like_dom"/>
</dbReference>
<dbReference type="GO" id="GO:0005829">
    <property type="term" value="C:cytosol"/>
    <property type="evidence" value="ECO:0007669"/>
    <property type="project" value="TreeGrafter"/>
</dbReference>